<dbReference type="STRING" id="905079.L1IFT2"/>
<gene>
    <name evidence="7" type="ORF">GUITHDRAFT_46443</name>
</gene>
<accession>L1IFT2</accession>
<feature type="non-terminal residue" evidence="7">
    <location>
        <position position="56"/>
    </location>
</feature>
<proteinExistence type="predicted"/>
<dbReference type="KEGG" id="gtt:GUITHDRAFT_46443"/>
<evidence type="ECO:0000256" key="4">
    <source>
        <dbReference type="ARBA" id="ARBA00023242"/>
    </source>
</evidence>
<dbReference type="Pfam" id="PF00249">
    <property type="entry name" value="Myb_DNA-binding"/>
    <property type="match status" value="1"/>
</dbReference>
<dbReference type="PROSITE" id="PS51293">
    <property type="entry name" value="SANT"/>
    <property type="match status" value="1"/>
</dbReference>
<dbReference type="GeneID" id="17291890"/>
<keyword evidence="1" id="KW-0805">Transcription regulation</keyword>
<protein>
    <submittedName>
        <fullName evidence="7 8">Uncharacterized protein</fullName>
    </submittedName>
</protein>
<sequence length="56" mass="6602">QNQSQWTKEEHDRFLQALKKYLPSGALAKKVSEFVGTRTPLQVRSHAQKYFLRLNK</sequence>
<dbReference type="EMBL" id="JH993096">
    <property type="protein sequence ID" value="EKX35121.1"/>
    <property type="molecule type" value="Genomic_DNA"/>
</dbReference>
<evidence type="ECO:0000256" key="2">
    <source>
        <dbReference type="ARBA" id="ARBA00023125"/>
    </source>
</evidence>
<reference evidence="8" key="3">
    <citation type="submission" date="2016-03" db="UniProtKB">
        <authorList>
            <consortium name="EnsemblProtists"/>
        </authorList>
    </citation>
    <scope>IDENTIFICATION</scope>
</reference>
<dbReference type="PaxDb" id="55529-EKX35121"/>
<organism evidence="7">
    <name type="scientific">Guillardia theta (strain CCMP2712)</name>
    <name type="common">Cryptophyte</name>
    <dbReference type="NCBI Taxonomy" id="905079"/>
    <lineage>
        <taxon>Eukaryota</taxon>
        <taxon>Cryptophyceae</taxon>
        <taxon>Pyrenomonadales</taxon>
        <taxon>Geminigeraceae</taxon>
        <taxon>Guillardia</taxon>
    </lineage>
</organism>
<dbReference type="InterPro" id="IPR009057">
    <property type="entry name" value="Homeodomain-like_sf"/>
</dbReference>
<dbReference type="eggNOG" id="ENOG502SGBG">
    <property type="taxonomic scope" value="Eukaryota"/>
</dbReference>
<dbReference type="InterPro" id="IPR017930">
    <property type="entry name" value="Myb_dom"/>
</dbReference>
<feature type="domain" description="SANT" evidence="5">
    <location>
        <begin position="1"/>
        <end position="55"/>
    </location>
</feature>
<dbReference type="SUPFAM" id="SSF46689">
    <property type="entry name" value="Homeodomain-like"/>
    <property type="match status" value="1"/>
</dbReference>
<dbReference type="OrthoDB" id="118550at2759"/>
<dbReference type="GO" id="GO:0003677">
    <property type="term" value="F:DNA binding"/>
    <property type="evidence" value="ECO:0007669"/>
    <property type="project" value="UniProtKB-KW"/>
</dbReference>
<dbReference type="Gene3D" id="1.10.10.60">
    <property type="entry name" value="Homeodomain-like"/>
    <property type="match status" value="1"/>
</dbReference>
<evidence type="ECO:0000256" key="3">
    <source>
        <dbReference type="ARBA" id="ARBA00023163"/>
    </source>
</evidence>
<dbReference type="RefSeq" id="XP_005822101.1">
    <property type="nucleotide sequence ID" value="XM_005822044.1"/>
</dbReference>
<evidence type="ECO:0000259" key="5">
    <source>
        <dbReference type="PROSITE" id="PS51293"/>
    </source>
</evidence>
<dbReference type="InterPro" id="IPR006447">
    <property type="entry name" value="Myb_dom_plants"/>
</dbReference>
<dbReference type="InterPro" id="IPR001005">
    <property type="entry name" value="SANT/Myb"/>
</dbReference>
<reference evidence="9" key="2">
    <citation type="submission" date="2012-11" db="EMBL/GenBank/DDBJ databases">
        <authorList>
            <person name="Kuo A."/>
            <person name="Curtis B.A."/>
            <person name="Tanifuji G."/>
            <person name="Burki F."/>
            <person name="Gruber A."/>
            <person name="Irimia M."/>
            <person name="Maruyama S."/>
            <person name="Arias M.C."/>
            <person name="Ball S.G."/>
            <person name="Gile G.H."/>
            <person name="Hirakawa Y."/>
            <person name="Hopkins J.F."/>
            <person name="Rensing S.A."/>
            <person name="Schmutz J."/>
            <person name="Symeonidi A."/>
            <person name="Elias M."/>
            <person name="Eveleigh R.J."/>
            <person name="Herman E.K."/>
            <person name="Klute M.J."/>
            <person name="Nakayama T."/>
            <person name="Obornik M."/>
            <person name="Reyes-Prieto A."/>
            <person name="Armbrust E.V."/>
            <person name="Aves S.J."/>
            <person name="Beiko R.G."/>
            <person name="Coutinho P."/>
            <person name="Dacks J.B."/>
            <person name="Durnford D.G."/>
            <person name="Fast N.M."/>
            <person name="Green B.R."/>
            <person name="Grisdale C."/>
            <person name="Hempe F."/>
            <person name="Henrissat B."/>
            <person name="Hoppner M.P."/>
            <person name="Ishida K.-I."/>
            <person name="Kim E."/>
            <person name="Koreny L."/>
            <person name="Kroth P.G."/>
            <person name="Liu Y."/>
            <person name="Malik S.-B."/>
            <person name="Maier U.G."/>
            <person name="McRose D."/>
            <person name="Mock T."/>
            <person name="Neilson J.A."/>
            <person name="Onodera N.T."/>
            <person name="Poole A.M."/>
            <person name="Pritham E.J."/>
            <person name="Richards T.A."/>
            <person name="Rocap G."/>
            <person name="Roy S.W."/>
            <person name="Sarai C."/>
            <person name="Schaack S."/>
            <person name="Shirato S."/>
            <person name="Slamovits C.H."/>
            <person name="Spencer D.F."/>
            <person name="Suzuki S."/>
            <person name="Worden A.Z."/>
            <person name="Zauner S."/>
            <person name="Barry K."/>
            <person name="Bell C."/>
            <person name="Bharti A.K."/>
            <person name="Crow J.A."/>
            <person name="Grimwood J."/>
            <person name="Kramer R."/>
            <person name="Lindquist E."/>
            <person name="Lucas S."/>
            <person name="Salamov A."/>
            <person name="McFadden G.I."/>
            <person name="Lane C.E."/>
            <person name="Keeling P.J."/>
            <person name="Gray M.W."/>
            <person name="Grigoriev I.V."/>
            <person name="Archibald J.M."/>
        </authorList>
    </citation>
    <scope>NUCLEOTIDE SEQUENCE</scope>
    <source>
        <strain evidence="9">CCMP2712</strain>
    </source>
</reference>
<evidence type="ECO:0000313" key="7">
    <source>
        <dbReference type="EMBL" id="EKX35121.1"/>
    </source>
</evidence>
<dbReference type="EnsemblProtists" id="EKX35121">
    <property type="protein sequence ID" value="EKX35121"/>
    <property type="gene ID" value="GUITHDRAFT_46443"/>
</dbReference>
<evidence type="ECO:0000259" key="6">
    <source>
        <dbReference type="PROSITE" id="PS51294"/>
    </source>
</evidence>
<evidence type="ECO:0000313" key="8">
    <source>
        <dbReference type="EnsemblProtists" id="EKX35121"/>
    </source>
</evidence>
<dbReference type="NCBIfam" id="TIGR01557">
    <property type="entry name" value="myb_SHAQKYF"/>
    <property type="match status" value="1"/>
</dbReference>
<dbReference type="Proteomes" id="UP000011087">
    <property type="component" value="Unassembled WGS sequence"/>
</dbReference>
<reference evidence="7 9" key="1">
    <citation type="journal article" date="2012" name="Nature">
        <title>Algal genomes reveal evolutionary mosaicism and the fate of nucleomorphs.</title>
        <authorList>
            <consortium name="DOE Joint Genome Institute"/>
            <person name="Curtis B.A."/>
            <person name="Tanifuji G."/>
            <person name="Burki F."/>
            <person name="Gruber A."/>
            <person name="Irimia M."/>
            <person name="Maruyama S."/>
            <person name="Arias M.C."/>
            <person name="Ball S.G."/>
            <person name="Gile G.H."/>
            <person name="Hirakawa Y."/>
            <person name="Hopkins J.F."/>
            <person name="Kuo A."/>
            <person name="Rensing S.A."/>
            <person name="Schmutz J."/>
            <person name="Symeonidi A."/>
            <person name="Elias M."/>
            <person name="Eveleigh R.J."/>
            <person name="Herman E.K."/>
            <person name="Klute M.J."/>
            <person name="Nakayama T."/>
            <person name="Obornik M."/>
            <person name="Reyes-Prieto A."/>
            <person name="Armbrust E.V."/>
            <person name="Aves S.J."/>
            <person name="Beiko R.G."/>
            <person name="Coutinho P."/>
            <person name="Dacks J.B."/>
            <person name="Durnford D.G."/>
            <person name="Fast N.M."/>
            <person name="Green B.R."/>
            <person name="Grisdale C.J."/>
            <person name="Hempel F."/>
            <person name="Henrissat B."/>
            <person name="Hoppner M.P."/>
            <person name="Ishida K."/>
            <person name="Kim E."/>
            <person name="Koreny L."/>
            <person name="Kroth P.G."/>
            <person name="Liu Y."/>
            <person name="Malik S.B."/>
            <person name="Maier U.G."/>
            <person name="McRose D."/>
            <person name="Mock T."/>
            <person name="Neilson J.A."/>
            <person name="Onodera N.T."/>
            <person name="Poole A.M."/>
            <person name="Pritham E.J."/>
            <person name="Richards T.A."/>
            <person name="Rocap G."/>
            <person name="Roy S.W."/>
            <person name="Sarai C."/>
            <person name="Schaack S."/>
            <person name="Shirato S."/>
            <person name="Slamovits C.H."/>
            <person name="Spencer D.F."/>
            <person name="Suzuki S."/>
            <person name="Worden A.Z."/>
            <person name="Zauner S."/>
            <person name="Barry K."/>
            <person name="Bell C."/>
            <person name="Bharti A.K."/>
            <person name="Crow J.A."/>
            <person name="Grimwood J."/>
            <person name="Kramer R."/>
            <person name="Lindquist E."/>
            <person name="Lucas S."/>
            <person name="Salamov A."/>
            <person name="McFadden G.I."/>
            <person name="Lane C.E."/>
            <person name="Keeling P.J."/>
            <person name="Gray M.W."/>
            <person name="Grigoriev I.V."/>
            <person name="Archibald J.M."/>
        </authorList>
    </citation>
    <scope>NUCLEOTIDE SEQUENCE</scope>
    <source>
        <strain evidence="7 9">CCMP2712</strain>
    </source>
</reference>
<dbReference type="OMA" id="SWTRISQ"/>
<dbReference type="PROSITE" id="PS51294">
    <property type="entry name" value="HTH_MYB"/>
    <property type="match status" value="1"/>
</dbReference>
<evidence type="ECO:0000256" key="1">
    <source>
        <dbReference type="ARBA" id="ARBA00023015"/>
    </source>
</evidence>
<keyword evidence="9" id="KW-1185">Reference proteome</keyword>
<dbReference type="AlphaFoldDB" id="L1IFT2"/>
<feature type="non-terminal residue" evidence="7">
    <location>
        <position position="1"/>
    </location>
</feature>
<dbReference type="CDD" id="cd00167">
    <property type="entry name" value="SANT"/>
    <property type="match status" value="1"/>
</dbReference>
<dbReference type="HOGENOM" id="CLU_169280_1_0_1"/>
<name>L1IFT2_GUITC</name>
<dbReference type="PANTHER" id="PTHR12802">
    <property type="entry name" value="SWI/SNF COMPLEX-RELATED"/>
    <property type="match status" value="1"/>
</dbReference>
<dbReference type="InterPro" id="IPR017884">
    <property type="entry name" value="SANT_dom"/>
</dbReference>
<keyword evidence="3" id="KW-0804">Transcription</keyword>
<keyword evidence="2" id="KW-0238">DNA-binding</keyword>
<keyword evidence="4" id="KW-0539">Nucleus</keyword>
<feature type="domain" description="HTH myb-type" evidence="6">
    <location>
        <begin position="1"/>
        <end position="55"/>
    </location>
</feature>
<dbReference type="SMART" id="SM00717">
    <property type="entry name" value="SANT"/>
    <property type="match status" value="1"/>
</dbReference>
<evidence type="ECO:0000313" key="9">
    <source>
        <dbReference type="Proteomes" id="UP000011087"/>
    </source>
</evidence>